<protein>
    <recommendedName>
        <fullName evidence="4">LRRNT domain-containing protein</fullName>
    </recommendedName>
</protein>
<evidence type="ECO:0000256" key="2">
    <source>
        <dbReference type="ARBA" id="ARBA00022729"/>
    </source>
</evidence>
<gene>
    <name evidence="5" type="ORF">T265_00605</name>
</gene>
<dbReference type="EMBL" id="KL596624">
    <property type="protein sequence ID" value="KER33489.1"/>
    <property type="molecule type" value="Genomic_DNA"/>
</dbReference>
<accession>A0A075AJJ4</accession>
<dbReference type="Gene3D" id="3.80.10.10">
    <property type="entry name" value="Ribonuclease Inhibitor"/>
    <property type="match status" value="1"/>
</dbReference>
<dbReference type="InterPro" id="IPR050541">
    <property type="entry name" value="LRR_TM_domain-containing"/>
</dbReference>
<sequence length="298" mass="34426">MNTKVTSNLDLGSVTQRRKVGSARKWRTARFYHPMMSEINLRLNSNVKGKLWKMIWSLLFFCVISGNCVVHSTFPNSTEPNRREGKVWAVLPDDGPSFGHGLSKVHVAQASTPVKKFNSTNGRRSKFRREVVRMPRFYRHRSDLTSTGIVMSRHTPNQWLDSSYDLRYGCPPGCRCRYLEVECRQMQLQSVPRGIPLSTEKLILVGNEIESLNRSSFEGLSNLKTLVISNNRIRSIEPRTFEQLVSLRRLRLSRNELKSLSREVLSGLSQLQRIDLRHNKLTCLDADLFRDLPELRHM</sequence>
<dbReference type="PANTHER" id="PTHR24369:SF211">
    <property type="entry name" value="LEUCINE-RICH REPEAT-CONTAINING PROTEIN 15-LIKE"/>
    <property type="match status" value="1"/>
</dbReference>
<dbReference type="Pfam" id="PF13855">
    <property type="entry name" value="LRR_8"/>
    <property type="match status" value="1"/>
</dbReference>
<dbReference type="FunFam" id="3.80.10.10:FF:000082">
    <property type="entry name" value="Leucine-rich repeat-containing 24"/>
    <property type="match status" value="1"/>
</dbReference>
<dbReference type="SUPFAM" id="SSF52058">
    <property type="entry name" value="L domain-like"/>
    <property type="match status" value="1"/>
</dbReference>
<evidence type="ECO:0000256" key="3">
    <source>
        <dbReference type="ARBA" id="ARBA00022737"/>
    </source>
</evidence>
<keyword evidence="2" id="KW-0732">Signal</keyword>
<organism evidence="5 6">
    <name type="scientific">Opisthorchis viverrini</name>
    <name type="common">Southeast Asian liver fluke</name>
    <dbReference type="NCBI Taxonomy" id="6198"/>
    <lineage>
        <taxon>Eukaryota</taxon>
        <taxon>Metazoa</taxon>
        <taxon>Spiralia</taxon>
        <taxon>Lophotrochozoa</taxon>
        <taxon>Platyhelminthes</taxon>
        <taxon>Trematoda</taxon>
        <taxon>Digenea</taxon>
        <taxon>Opisthorchiida</taxon>
        <taxon>Opisthorchiata</taxon>
        <taxon>Opisthorchiidae</taxon>
        <taxon>Opisthorchis</taxon>
    </lineage>
</organism>
<dbReference type="PANTHER" id="PTHR24369">
    <property type="entry name" value="ANTIGEN BSP, PUTATIVE-RELATED"/>
    <property type="match status" value="1"/>
</dbReference>
<dbReference type="InterPro" id="IPR032675">
    <property type="entry name" value="LRR_dom_sf"/>
</dbReference>
<dbReference type="Proteomes" id="UP000054324">
    <property type="component" value="Unassembled WGS sequence"/>
</dbReference>
<evidence type="ECO:0000259" key="4">
    <source>
        <dbReference type="SMART" id="SM00013"/>
    </source>
</evidence>
<dbReference type="KEGG" id="ovi:T265_00605"/>
<dbReference type="AlphaFoldDB" id="A0A075AJJ4"/>
<dbReference type="STRING" id="6198.A0A075AJJ4"/>
<dbReference type="GO" id="GO:0005886">
    <property type="term" value="C:plasma membrane"/>
    <property type="evidence" value="ECO:0007669"/>
    <property type="project" value="TreeGrafter"/>
</dbReference>
<dbReference type="SMART" id="SM00369">
    <property type="entry name" value="LRR_TYP"/>
    <property type="match status" value="3"/>
</dbReference>
<dbReference type="InterPro" id="IPR000372">
    <property type="entry name" value="LRRNT"/>
</dbReference>
<dbReference type="OrthoDB" id="6156721at2759"/>
<dbReference type="CTD" id="20314793"/>
<reference evidence="5 6" key="1">
    <citation type="submission" date="2013-11" db="EMBL/GenBank/DDBJ databases">
        <title>Opisthorchis viverrini - life in the bile duct.</title>
        <authorList>
            <person name="Young N.D."/>
            <person name="Nagarajan N."/>
            <person name="Lin S.J."/>
            <person name="Korhonen P.K."/>
            <person name="Jex A.R."/>
            <person name="Hall R.S."/>
            <person name="Safavi-Hemami H."/>
            <person name="Kaewkong W."/>
            <person name="Bertrand D."/>
            <person name="Gao S."/>
            <person name="Seet Q."/>
            <person name="Wongkham S."/>
            <person name="Teh B.T."/>
            <person name="Wongkham C."/>
            <person name="Intapan P.M."/>
            <person name="Maleewong W."/>
            <person name="Yang X."/>
            <person name="Hu M."/>
            <person name="Wang Z."/>
            <person name="Hofmann A."/>
            <person name="Sternberg P.W."/>
            <person name="Tan P."/>
            <person name="Wang J."/>
            <person name="Gasser R.B."/>
        </authorList>
    </citation>
    <scope>NUCLEOTIDE SEQUENCE [LARGE SCALE GENOMIC DNA]</scope>
</reference>
<proteinExistence type="predicted"/>
<keyword evidence="1" id="KW-0433">Leucine-rich repeat</keyword>
<dbReference type="RefSeq" id="XP_009162697.1">
    <property type="nucleotide sequence ID" value="XM_009164433.1"/>
</dbReference>
<dbReference type="InterPro" id="IPR003591">
    <property type="entry name" value="Leu-rich_rpt_typical-subtyp"/>
</dbReference>
<dbReference type="GeneID" id="20314793"/>
<dbReference type="SMART" id="SM00013">
    <property type="entry name" value="LRRNT"/>
    <property type="match status" value="1"/>
</dbReference>
<name>A0A075AJJ4_OPIVI</name>
<evidence type="ECO:0000313" key="5">
    <source>
        <dbReference type="EMBL" id="KER33489.1"/>
    </source>
</evidence>
<dbReference type="Pfam" id="PF00560">
    <property type="entry name" value="LRR_1"/>
    <property type="match status" value="1"/>
</dbReference>
<evidence type="ECO:0000256" key="1">
    <source>
        <dbReference type="ARBA" id="ARBA00022614"/>
    </source>
</evidence>
<dbReference type="PROSITE" id="PS51450">
    <property type="entry name" value="LRR"/>
    <property type="match status" value="1"/>
</dbReference>
<dbReference type="InterPro" id="IPR001611">
    <property type="entry name" value="Leu-rich_rpt"/>
</dbReference>
<keyword evidence="3" id="KW-0677">Repeat</keyword>
<feature type="domain" description="LRRNT" evidence="4">
    <location>
        <begin position="169"/>
        <end position="201"/>
    </location>
</feature>
<keyword evidence="6" id="KW-1185">Reference proteome</keyword>
<evidence type="ECO:0000313" key="6">
    <source>
        <dbReference type="Proteomes" id="UP000054324"/>
    </source>
</evidence>